<organism evidence="2 3">
    <name type="scientific">Ancylostoma duodenale</name>
    <dbReference type="NCBI Taxonomy" id="51022"/>
    <lineage>
        <taxon>Eukaryota</taxon>
        <taxon>Metazoa</taxon>
        <taxon>Ecdysozoa</taxon>
        <taxon>Nematoda</taxon>
        <taxon>Chromadorea</taxon>
        <taxon>Rhabditida</taxon>
        <taxon>Rhabditina</taxon>
        <taxon>Rhabditomorpha</taxon>
        <taxon>Strongyloidea</taxon>
        <taxon>Ancylostomatidae</taxon>
        <taxon>Ancylostomatinae</taxon>
        <taxon>Ancylostoma</taxon>
    </lineage>
</organism>
<accession>A0A0C2DT42</accession>
<dbReference type="OrthoDB" id="760868at2759"/>
<keyword evidence="3" id="KW-1185">Reference proteome</keyword>
<dbReference type="AlphaFoldDB" id="A0A0C2DT42"/>
<dbReference type="InterPro" id="IPR011989">
    <property type="entry name" value="ARM-like"/>
</dbReference>
<dbReference type="InterPro" id="IPR016024">
    <property type="entry name" value="ARM-type_fold"/>
</dbReference>
<evidence type="ECO:0000259" key="1">
    <source>
        <dbReference type="PROSITE" id="PS50166"/>
    </source>
</evidence>
<protein>
    <submittedName>
        <fullName evidence="2">Importin-beta protein</fullName>
    </submittedName>
</protein>
<dbReference type="Proteomes" id="UP000054047">
    <property type="component" value="Unassembled WGS sequence"/>
</dbReference>
<evidence type="ECO:0000313" key="2">
    <source>
        <dbReference type="EMBL" id="KIH65927.1"/>
    </source>
</evidence>
<dbReference type="EMBL" id="KN727341">
    <property type="protein sequence ID" value="KIH65927.1"/>
    <property type="molecule type" value="Genomic_DNA"/>
</dbReference>
<sequence length="108" mass="11934">MEKIHATEHVPLIECSKQRGFTPELLNIACDASIAEPIRQAAVIYFKNTVVRLWEVDEDADEKTENAENCLSDEDKALVKAGILDAVCAASESLSAVYMYANVVLFDD</sequence>
<evidence type="ECO:0000313" key="3">
    <source>
        <dbReference type="Proteomes" id="UP000054047"/>
    </source>
</evidence>
<dbReference type="Pfam" id="PF03810">
    <property type="entry name" value="IBN_N"/>
    <property type="match status" value="1"/>
</dbReference>
<dbReference type="SMART" id="SM00913">
    <property type="entry name" value="IBN_N"/>
    <property type="match status" value="1"/>
</dbReference>
<reference evidence="2 3" key="1">
    <citation type="submission" date="2013-12" db="EMBL/GenBank/DDBJ databases">
        <title>Draft genome of the parsitic nematode Ancylostoma duodenale.</title>
        <authorList>
            <person name="Mitreva M."/>
        </authorList>
    </citation>
    <scope>NUCLEOTIDE SEQUENCE [LARGE SCALE GENOMIC DNA]</scope>
    <source>
        <strain evidence="2 3">Zhejiang</strain>
    </source>
</reference>
<dbReference type="InterPro" id="IPR001494">
    <property type="entry name" value="Importin-beta_N"/>
</dbReference>
<dbReference type="Gene3D" id="1.25.10.10">
    <property type="entry name" value="Leucine-rich Repeat Variant"/>
    <property type="match status" value="1"/>
</dbReference>
<dbReference type="PROSITE" id="PS50166">
    <property type="entry name" value="IMPORTIN_B_NT"/>
    <property type="match status" value="1"/>
</dbReference>
<dbReference type="GO" id="GO:0031267">
    <property type="term" value="F:small GTPase binding"/>
    <property type="evidence" value="ECO:0007669"/>
    <property type="project" value="InterPro"/>
</dbReference>
<proteinExistence type="predicted"/>
<feature type="domain" description="Importin N-terminal" evidence="1">
    <location>
        <begin position="6"/>
        <end position="89"/>
    </location>
</feature>
<dbReference type="SUPFAM" id="SSF48371">
    <property type="entry name" value="ARM repeat"/>
    <property type="match status" value="1"/>
</dbReference>
<gene>
    <name evidence="2" type="ORF">ANCDUO_03747</name>
</gene>
<dbReference type="GO" id="GO:0006886">
    <property type="term" value="P:intracellular protein transport"/>
    <property type="evidence" value="ECO:0007669"/>
    <property type="project" value="InterPro"/>
</dbReference>
<name>A0A0C2DT42_9BILA</name>